<keyword evidence="1" id="KW-0472">Membrane</keyword>
<dbReference type="KEGG" id="bliq:INP51_00445"/>
<gene>
    <name evidence="2" type="ORF">INP51_00445</name>
</gene>
<accession>A0A7M2RGX6</accession>
<keyword evidence="1" id="KW-0812">Transmembrane</keyword>
<keyword evidence="1" id="KW-1133">Transmembrane helix</keyword>
<organism evidence="2 3">
    <name type="scientific">Blautia liquoris</name>
    <dbReference type="NCBI Taxonomy" id="2779518"/>
    <lineage>
        <taxon>Bacteria</taxon>
        <taxon>Bacillati</taxon>
        <taxon>Bacillota</taxon>
        <taxon>Clostridia</taxon>
        <taxon>Lachnospirales</taxon>
        <taxon>Lachnospiraceae</taxon>
        <taxon>Blautia</taxon>
    </lineage>
</organism>
<dbReference type="Proteomes" id="UP000593601">
    <property type="component" value="Chromosome"/>
</dbReference>
<sequence>MKKASFTVEAALIVPFFLLICLGIFSMLNFYSLYVSESIALKDKAEKTAAYAYEFGDTTDSDGYLTLTKQVKYKVPYSPIPLPALTVPCYARVHIWCGYLGAGIQPGNDFSGKMVYVTDYESVYHTKPSCTHLDLHIYTKSLSEAKKSRNIDGARYHPCEKCIQKSHTNQQVYLSEHGTAYHNTLECSGLKRNVRLVDQSQISDLSLCSRCESQGRR</sequence>
<evidence type="ECO:0000256" key="1">
    <source>
        <dbReference type="SAM" id="Phobius"/>
    </source>
</evidence>
<keyword evidence="3" id="KW-1185">Reference proteome</keyword>
<reference evidence="2 3" key="1">
    <citation type="submission" date="2020-10" db="EMBL/GenBank/DDBJ databases">
        <title>Blautia liquoris sp.nov., isolated from the mud in a fermentation cellar used for the production of Chinese strong-flavoured liquor.</title>
        <authorList>
            <person name="Lu L."/>
        </authorList>
    </citation>
    <scope>NUCLEOTIDE SEQUENCE [LARGE SCALE GENOMIC DNA]</scope>
    <source>
        <strain evidence="2 3">LZLJ-3</strain>
    </source>
</reference>
<protein>
    <submittedName>
        <fullName evidence="2">Pilus assembly protein</fullName>
    </submittedName>
</protein>
<dbReference type="AlphaFoldDB" id="A0A7M2RGX6"/>
<proteinExistence type="predicted"/>
<evidence type="ECO:0000313" key="3">
    <source>
        <dbReference type="Proteomes" id="UP000593601"/>
    </source>
</evidence>
<name>A0A7M2RGX6_9FIRM</name>
<dbReference type="EMBL" id="CP063304">
    <property type="protein sequence ID" value="QOV19489.1"/>
    <property type="molecule type" value="Genomic_DNA"/>
</dbReference>
<feature type="transmembrane region" description="Helical" evidence="1">
    <location>
        <begin position="12"/>
        <end position="34"/>
    </location>
</feature>
<evidence type="ECO:0000313" key="2">
    <source>
        <dbReference type="EMBL" id="QOV19489.1"/>
    </source>
</evidence>